<dbReference type="RefSeq" id="XP_010241559.1">
    <property type="nucleotide sequence ID" value="XM_010243257.2"/>
</dbReference>
<dbReference type="SUPFAM" id="SSF54236">
    <property type="entry name" value="Ubiquitin-like"/>
    <property type="match status" value="1"/>
</dbReference>
<dbReference type="InterPro" id="IPR040610">
    <property type="entry name" value="SNRNP25_ubiquitin"/>
</dbReference>
<dbReference type="GO" id="GO:0000398">
    <property type="term" value="P:mRNA splicing, via spliceosome"/>
    <property type="evidence" value="ECO:0007669"/>
    <property type="project" value="InterPro"/>
</dbReference>
<dbReference type="GeneID" id="104586122"/>
<reference evidence="3" key="1">
    <citation type="submission" date="2025-08" db="UniProtKB">
        <authorList>
            <consortium name="RefSeq"/>
        </authorList>
    </citation>
    <scope>IDENTIFICATION</scope>
</reference>
<accession>A0A1U7Z459</accession>
<keyword evidence="2" id="KW-1185">Reference proteome</keyword>
<evidence type="ECO:0000313" key="2">
    <source>
        <dbReference type="Proteomes" id="UP000189703"/>
    </source>
</evidence>
<dbReference type="AlphaFoldDB" id="A0A1U7Z459"/>
<dbReference type="PANTHER" id="PTHR14942">
    <property type="entry name" value="U11/U12 SMALL NUCLEAR RIBONUCLEOPROTEIN 25 KDA PROTEIN"/>
    <property type="match status" value="1"/>
</dbReference>
<dbReference type="FunCoup" id="A0A1U7Z459">
    <property type="interactions" value="447"/>
</dbReference>
<gene>
    <name evidence="3" type="primary">LOC104586122</name>
</gene>
<name>A0A1U7Z459_NELNU</name>
<organism evidence="2 3">
    <name type="scientific">Nelumbo nucifera</name>
    <name type="common">Sacred lotus</name>
    <dbReference type="NCBI Taxonomy" id="4432"/>
    <lineage>
        <taxon>Eukaryota</taxon>
        <taxon>Viridiplantae</taxon>
        <taxon>Streptophyta</taxon>
        <taxon>Embryophyta</taxon>
        <taxon>Tracheophyta</taxon>
        <taxon>Spermatophyta</taxon>
        <taxon>Magnoliopsida</taxon>
        <taxon>Proteales</taxon>
        <taxon>Nelumbonaceae</taxon>
        <taxon>Nelumbo</taxon>
    </lineage>
</organism>
<proteinExistence type="predicted"/>
<sequence length="247" mass="28859">MMLKIAWDESPRLSVDRPECGTRSFSRLHSDDLPLRSFKYYKLPQQTLRLTILKLDGSCFDVQVAKMGSVAELKQAVEDVFSTSIKEGEDNISWSHVWSHFCLCFKDQKLINDKARLRNFGIKDGDQLCFFRQLSFSFESEKRRSKHRKGNRMLSSGSDTVEDTVQLAEDDDSHDNNSCGDKDDKDKDKDKNENYHQPEDDERELIKHSEFNLSQFLRGCIPYSRMWLQMRTRIQGKTRPSRFALDV</sequence>
<evidence type="ECO:0000313" key="3">
    <source>
        <dbReference type="RefSeq" id="XP_010241559.1"/>
    </source>
</evidence>
<dbReference type="Pfam" id="PF18036">
    <property type="entry name" value="Ubiquitin_4"/>
    <property type="match status" value="1"/>
</dbReference>
<dbReference type="Gene3D" id="3.10.20.90">
    <property type="entry name" value="Phosphatidylinositol 3-kinase Catalytic Subunit, Chain A, domain 1"/>
    <property type="match status" value="1"/>
</dbReference>
<dbReference type="InterPro" id="IPR039690">
    <property type="entry name" value="SNRNP25"/>
</dbReference>
<feature type="region of interest" description="Disordered" evidence="1">
    <location>
        <begin position="168"/>
        <end position="203"/>
    </location>
</feature>
<dbReference type="InterPro" id="IPR029071">
    <property type="entry name" value="Ubiquitin-like_domsf"/>
</dbReference>
<evidence type="ECO:0000256" key="1">
    <source>
        <dbReference type="SAM" id="MobiDB-lite"/>
    </source>
</evidence>
<dbReference type="PANTHER" id="PTHR14942:SF9">
    <property type="entry name" value="OS02G0188500 PROTEIN"/>
    <property type="match status" value="1"/>
</dbReference>
<protein>
    <submittedName>
        <fullName evidence="3">Uncharacterized protein LOC104586122</fullName>
    </submittedName>
</protein>
<dbReference type="CDD" id="cd17058">
    <property type="entry name" value="Ubl_SNRNP25"/>
    <property type="match status" value="1"/>
</dbReference>
<dbReference type="Proteomes" id="UP000189703">
    <property type="component" value="Unplaced"/>
</dbReference>
<dbReference type="OrthoDB" id="72819at2759"/>
<dbReference type="KEGG" id="nnu:104586122"/>
<dbReference type="OMA" id="SRINNGF"/>
<dbReference type="eggNOG" id="ENOG502S01M">
    <property type="taxonomic scope" value="Eukaryota"/>
</dbReference>
<feature type="compositionally biased region" description="Basic and acidic residues" evidence="1">
    <location>
        <begin position="180"/>
        <end position="203"/>
    </location>
</feature>